<evidence type="ECO:0000256" key="6">
    <source>
        <dbReference type="ARBA" id="ARBA00022556"/>
    </source>
</evidence>
<dbReference type="SUPFAM" id="SSF52540">
    <property type="entry name" value="P-loop containing nucleoside triphosphate hydrolases"/>
    <property type="match status" value="1"/>
</dbReference>
<keyword evidence="9 13" id="KW-0418">Kinase</keyword>
<keyword evidence="15" id="KW-1133">Transmembrane helix</keyword>
<comment type="pathway">
    <text evidence="2 13">Glycolipid biosynthesis; lipid IV(A) biosynthesis; lipid IV(A) from (3R)-3-hydroxytetradecanoyl-[acyl-carrier-protein] and UDP-N-acetyl-alpha-D-glucosamine: step 6/6.</text>
</comment>
<keyword evidence="7 13" id="KW-0808">Transferase</keyword>
<dbReference type="NCBIfam" id="TIGR00682">
    <property type="entry name" value="lpxK"/>
    <property type="match status" value="1"/>
</dbReference>
<dbReference type="Pfam" id="PF02606">
    <property type="entry name" value="LpxK"/>
    <property type="match status" value="1"/>
</dbReference>
<gene>
    <name evidence="13" type="primary">lpxK</name>
    <name evidence="16" type="ORF">CWE13_00500</name>
</gene>
<dbReference type="Proteomes" id="UP000286934">
    <property type="component" value="Unassembled WGS sequence"/>
</dbReference>
<evidence type="ECO:0000256" key="13">
    <source>
        <dbReference type="HAMAP-Rule" id="MF_00409"/>
    </source>
</evidence>
<evidence type="ECO:0000256" key="8">
    <source>
        <dbReference type="ARBA" id="ARBA00022741"/>
    </source>
</evidence>
<dbReference type="EC" id="2.7.1.130" evidence="3 13"/>
<comment type="similarity">
    <text evidence="13">Belongs to the LpxK family.</text>
</comment>
<evidence type="ECO:0000256" key="10">
    <source>
        <dbReference type="ARBA" id="ARBA00022840"/>
    </source>
</evidence>
<dbReference type="PANTHER" id="PTHR42724">
    <property type="entry name" value="TETRAACYLDISACCHARIDE 4'-KINASE"/>
    <property type="match status" value="1"/>
</dbReference>
<dbReference type="GO" id="GO:0009244">
    <property type="term" value="P:lipopolysaccharide core region biosynthetic process"/>
    <property type="evidence" value="ECO:0007669"/>
    <property type="project" value="TreeGrafter"/>
</dbReference>
<dbReference type="PANTHER" id="PTHR42724:SF1">
    <property type="entry name" value="TETRAACYLDISACCHARIDE 4'-KINASE, MITOCHONDRIAL-RELATED"/>
    <property type="match status" value="1"/>
</dbReference>
<feature type="compositionally biased region" description="Polar residues" evidence="14">
    <location>
        <begin position="23"/>
        <end position="33"/>
    </location>
</feature>
<dbReference type="InterPro" id="IPR003758">
    <property type="entry name" value="LpxK"/>
</dbReference>
<name>A0A432WWR2_9GAMM</name>
<protein>
    <recommendedName>
        <fullName evidence="4 13">Tetraacyldisaccharide 4'-kinase</fullName>
        <ecNumber evidence="3 13">2.7.1.130</ecNumber>
    </recommendedName>
    <alternativeName>
        <fullName evidence="12 13">Lipid A 4'-kinase</fullName>
    </alternativeName>
</protein>
<evidence type="ECO:0000256" key="1">
    <source>
        <dbReference type="ARBA" id="ARBA00002274"/>
    </source>
</evidence>
<keyword evidence="17" id="KW-1185">Reference proteome</keyword>
<evidence type="ECO:0000256" key="9">
    <source>
        <dbReference type="ARBA" id="ARBA00022777"/>
    </source>
</evidence>
<proteinExistence type="inferred from homology"/>
<dbReference type="AlphaFoldDB" id="A0A432WWR2"/>
<organism evidence="16 17">
    <name type="scientific">Aliidiomarina shirensis</name>
    <dbReference type="NCBI Taxonomy" id="1048642"/>
    <lineage>
        <taxon>Bacteria</taxon>
        <taxon>Pseudomonadati</taxon>
        <taxon>Pseudomonadota</taxon>
        <taxon>Gammaproteobacteria</taxon>
        <taxon>Alteromonadales</taxon>
        <taxon>Idiomarinaceae</taxon>
        <taxon>Aliidiomarina</taxon>
    </lineage>
</organism>
<keyword evidence="5 13" id="KW-0444">Lipid biosynthesis</keyword>
<evidence type="ECO:0000256" key="5">
    <source>
        <dbReference type="ARBA" id="ARBA00022516"/>
    </source>
</evidence>
<comment type="catalytic activity">
    <reaction evidence="13">
        <text>a lipid A disaccharide + ATP = a lipid IVA + ADP + H(+)</text>
        <dbReference type="Rhea" id="RHEA:67840"/>
        <dbReference type="ChEBI" id="CHEBI:15378"/>
        <dbReference type="ChEBI" id="CHEBI:30616"/>
        <dbReference type="ChEBI" id="CHEBI:176343"/>
        <dbReference type="ChEBI" id="CHEBI:176425"/>
        <dbReference type="ChEBI" id="CHEBI:456216"/>
        <dbReference type="EC" id="2.7.1.130"/>
    </reaction>
</comment>
<dbReference type="HAMAP" id="MF_00409">
    <property type="entry name" value="LpxK"/>
    <property type="match status" value="1"/>
</dbReference>
<comment type="caution">
    <text evidence="16">The sequence shown here is derived from an EMBL/GenBank/DDBJ whole genome shotgun (WGS) entry which is preliminary data.</text>
</comment>
<keyword evidence="10 13" id="KW-0067">ATP-binding</keyword>
<dbReference type="GO" id="GO:0009245">
    <property type="term" value="P:lipid A biosynthetic process"/>
    <property type="evidence" value="ECO:0007669"/>
    <property type="project" value="UniProtKB-UniRule"/>
</dbReference>
<dbReference type="GO" id="GO:0009029">
    <property type="term" value="F:lipid-A 4'-kinase activity"/>
    <property type="evidence" value="ECO:0007669"/>
    <property type="project" value="UniProtKB-UniRule"/>
</dbReference>
<evidence type="ECO:0000256" key="3">
    <source>
        <dbReference type="ARBA" id="ARBA00012071"/>
    </source>
</evidence>
<keyword evidence="6 13" id="KW-0441">Lipid A biosynthesis</keyword>
<comment type="function">
    <text evidence="1 13">Transfers the gamma-phosphate of ATP to the 4'-position of a tetraacyldisaccharide 1-phosphate intermediate (termed DS-1-P) to form tetraacyldisaccharide 1,4'-bis-phosphate (lipid IVA).</text>
</comment>
<reference evidence="17" key="1">
    <citation type="journal article" date="2018" name="Front. Microbiol.">
        <title>Genome-Based Analysis Reveals the Taxonomy and Diversity of the Family Idiomarinaceae.</title>
        <authorList>
            <person name="Liu Y."/>
            <person name="Lai Q."/>
            <person name="Shao Z."/>
        </authorList>
    </citation>
    <scope>NUCLEOTIDE SEQUENCE [LARGE SCALE GENOMIC DNA]</scope>
    <source>
        <strain evidence="17">AIS</strain>
    </source>
</reference>
<dbReference type="OrthoDB" id="9766423at2"/>
<keyword evidence="11 13" id="KW-0443">Lipid metabolism</keyword>
<dbReference type="GO" id="GO:0005524">
    <property type="term" value="F:ATP binding"/>
    <property type="evidence" value="ECO:0007669"/>
    <property type="project" value="UniProtKB-UniRule"/>
</dbReference>
<evidence type="ECO:0000313" key="16">
    <source>
        <dbReference type="EMBL" id="RUO38167.1"/>
    </source>
</evidence>
<dbReference type="RefSeq" id="WP_126805390.1">
    <property type="nucleotide sequence ID" value="NZ_PIPP01000001.1"/>
</dbReference>
<accession>A0A432WWR2</accession>
<evidence type="ECO:0000256" key="14">
    <source>
        <dbReference type="SAM" id="MobiDB-lite"/>
    </source>
</evidence>
<evidence type="ECO:0000313" key="17">
    <source>
        <dbReference type="Proteomes" id="UP000286934"/>
    </source>
</evidence>
<feature type="binding site" evidence="13">
    <location>
        <begin position="105"/>
        <end position="112"/>
    </location>
    <ligand>
        <name>ATP</name>
        <dbReference type="ChEBI" id="CHEBI:30616"/>
    </ligand>
</feature>
<evidence type="ECO:0000256" key="12">
    <source>
        <dbReference type="ARBA" id="ARBA00029757"/>
    </source>
</evidence>
<evidence type="ECO:0000256" key="11">
    <source>
        <dbReference type="ARBA" id="ARBA00023098"/>
    </source>
</evidence>
<evidence type="ECO:0000256" key="2">
    <source>
        <dbReference type="ARBA" id="ARBA00004870"/>
    </source>
</evidence>
<keyword evidence="15" id="KW-0472">Membrane</keyword>
<evidence type="ECO:0000256" key="7">
    <source>
        <dbReference type="ARBA" id="ARBA00022679"/>
    </source>
</evidence>
<keyword evidence="8 13" id="KW-0547">Nucleotide-binding</keyword>
<feature type="transmembrane region" description="Helical" evidence="15">
    <location>
        <begin position="59"/>
        <end position="77"/>
    </location>
</feature>
<keyword evidence="15" id="KW-0812">Transmembrane</keyword>
<evidence type="ECO:0000256" key="4">
    <source>
        <dbReference type="ARBA" id="ARBA00016436"/>
    </source>
</evidence>
<sequence length="404" mass="45092">MSSKAKPVPESNGAGSSEKRQTGKQQKIPTFTKQPVKKNTEKQSKTEQRIVRYWYKNRLAFPLWFLTPFSVLFRFLASVRRLLFWLKIKRTWQPPVPVIIVGNVTVGGTGKTPTVLGLVALLQKAGYRPGIISRGYGGEGPFPMLVNADSNPQACGDEPVMLASLSGVPVAVAPKRTEAAKLLLEQHDCDVLLADDGLQHYALGRDIELAVVDGERGLGNGWRLPAGPLRESARRLRKVDWVIVNGAEASDVKAYGKRLHLSAAKSAEHIVAMKLIPSGWFRVSDNKEIEVPTGENVLALAGIGNPERFFNLIMEHQIDIQETRVFPDHYQYQPHDFYDVGNETPILMTEKDAVKCAQFARPHWYYLQVSAEFSADFEDKFMQRVADIVAQKQLKNVDTEGVTL</sequence>
<dbReference type="EMBL" id="PIPP01000001">
    <property type="protein sequence ID" value="RUO38167.1"/>
    <property type="molecule type" value="Genomic_DNA"/>
</dbReference>
<feature type="region of interest" description="Disordered" evidence="14">
    <location>
        <begin position="1"/>
        <end position="43"/>
    </location>
</feature>
<dbReference type="GO" id="GO:0005886">
    <property type="term" value="C:plasma membrane"/>
    <property type="evidence" value="ECO:0007669"/>
    <property type="project" value="TreeGrafter"/>
</dbReference>
<dbReference type="UniPathway" id="UPA00359">
    <property type="reaction ID" value="UER00482"/>
</dbReference>
<evidence type="ECO:0000256" key="15">
    <source>
        <dbReference type="SAM" id="Phobius"/>
    </source>
</evidence>
<dbReference type="InterPro" id="IPR027417">
    <property type="entry name" value="P-loop_NTPase"/>
</dbReference>